<organism evidence="3 4">
    <name type="scientific">Microbacterium schleiferi</name>
    <dbReference type="NCBI Taxonomy" id="69362"/>
    <lineage>
        <taxon>Bacteria</taxon>
        <taxon>Bacillati</taxon>
        <taxon>Actinomycetota</taxon>
        <taxon>Actinomycetes</taxon>
        <taxon>Micrococcales</taxon>
        <taxon>Microbacteriaceae</taxon>
        <taxon>Microbacterium</taxon>
    </lineage>
</organism>
<evidence type="ECO:0000259" key="2">
    <source>
        <dbReference type="Pfam" id="PF07853"/>
    </source>
</evidence>
<keyword evidence="1" id="KW-1133">Transmembrane helix</keyword>
<dbReference type="Pfam" id="PF07853">
    <property type="entry name" value="DUF1648"/>
    <property type="match status" value="1"/>
</dbReference>
<feature type="transmembrane region" description="Helical" evidence="1">
    <location>
        <begin position="132"/>
        <end position="153"/>
    </location>
</feature>
<protein>
    <submittedName>
        <fullName evidence="3">DUF1648 domain-containing protein</fullName>
    </submittedName>
</protein>
<name>A0A7S8MW68_9MICO</name>
<keyword evidence="4" id="KW-1185">Reference proteome</keyword>
<sequence length="340" mass="35235">MTDSSSELRRARRAFVVWGIVAPLVMTAVAVGIQLIALPSLPDPVAMHWDGAGTPDGFAPARVVPVLTATLGAVLTVLLGVFAFLGSRHGEWGPTLRFLGAMTPATVGGIGTLVTWSLLMQRGLESGTDAPNILPAVLGAAGAGLVIGLIAWFSQPALTVSGGTPPRGTATTLAPLGPNERIMWVRSVTMSAPGMIVLVALVLVLFVAAAVGFVGSGQVSIILLVVGVILGGLIAATTMFRVRIDDEGLRVTSYLGIPRFRIPLAAVSEARAVFVSPMADFGGWGVRIAIDGRRGVVLRRGEALEVTQHGGRVFVVMVDDAQTASDVLNGLRVRAGEVAQ</sequence>
<feature type="transmembrane region" description="Helical" evidence="1">
    <location>
        <begin position="98"/>
        <end position="120"/>
    </location>
</feature>
<reference evidence="3 4" key="1">
    <citation type="submission" date="2020-11" db="EMBL/GenBank/DDBJ databases">
        <title>Amino acid is mineralized and recycled by bacteria in oceanic microbiome.</title>
        <authorList>
            <person name="Zheng L.Y."/>
        </authorList>
    </citation>
    <scope>NUCLEOTIDE SEQUENCE [LARGE SCALE GENOMIC DNA]</scope>
    <source>
        <strain evidence="3 4">A32-1</strain>
    </source>
</reference>
<feature type="transmembrane region" description="Helical" evidence="1">
    <location>
        <begin position="63"/>
        <end position="86"/>
    </location>
</feature>
<evidence type="ECO:0000313" key="4">
    <source>
        <dbReference type="Proteomes" id="UP000594480"/>
    </source>
</evidence>
<evidence type="ECO:0000256" key="1">
    <source>
        <dbReference type="SAM" id="Phobius"/>
    </source>
</evidence>
<feature type="transmembrane region" description="Helical" evidence="1">
    <location>
        <begin position="15"/>
        <end position="37"/>
    </location>
</feature>
<feature type="transmembrane region" description="Helical" evidence="1">
    <location>
        <begin position="195"/>
        <end position="215"/>
    </location>
</feature>
<dbReference type="KEGG" id="msf:IT882_10890"/>
<dbReference type="InterPro" id="IPR012867">
    <property type="entry name" value="DUF1648"/>
</dbReference>
<dbReference type="EMBL" id="CP064760">
    <property type="protein sequence ID" value="QPE03783.1"/>
    <property type="molecule type" value="Genomic_DNA"/>
</dbReference>
<dbReference type="RefSeq" id="WP_195691874.1">
    <property type="nucleotide sequence ID" value="NZ_CP064760.1"/>
</dbReference>
<evidence type="ECO:0000313" key="3">
    <source>
        <dbReference type="EMBL" id="QPE03783.1"/>
    </source>
</evidence>
<dbReference type="Proteomes" id="UP000594480">
    <property type="component" value="Chromosome"/>
</dbReference>
<dbReference type="AlphaFoldDB" id="A0A7S8MW68"/>
<keyword evidence="1" id="KW-0812">Transmembrane</keyword>
<feature type="domain" description="DUF1648" evidence="2">
    <location>
        <begin position="26"/>
        <end position="61"/>
    </location>
</feature>
<keyword evidence="1" id="KW-0472">Membrane</keyword>
<feature type="transmembrane region" description="Helical" evidence="1">
    <location>
        <begin position="221"/>
        <end position="240"/>
    </location>
</feature>
<gene>
    <name evidence="3" type="ORF">IT882_10890</name>
</gene>
<proteinExistence type="predicted"/>
<accession>A0A7S8MW68</accession>